<dbReference type="Gene3D" id="3.40.630.30">
    <property type="match status" value="1"/>
</dbReference>
<dbReference type="Pfam" id="PF00583">
    <property type="entry name" value="Acetyltransf_1"/>
    <property type="match status" value="1"/>
</dbReference>
<keyword evidence="5" id="KW-1185">Reference proteome</keyword>
<evidence type="ECO:0000259" key="3">
    <source>
        <dbReference type="PROSITE" id="PS51186"/>
    </source>
</evidence>
<evidence type="ECO:0000256" key="2">
    <source>
        <dbReference type="ARBA" id="ARBA00023315"/>
    </source>
</evidence>
<evidence type="ECO:0000313" key="4">
    <source>
        <dbReference type="EMBL" id="AUG53390.1"/>
    </source>
</evidence>
<name>A0ABN5FFU7_9PROT</name>
<dbReference type="SUPFAM" id="SSF55729">
    <property type="entry name" value="Acyl-CoA N-acyltransferases (Nat)"/>
    <property type="match status" value="1"/>
</dbReference>
<proteinExistence type="predicted"/>
<dbReference type="InterPro" id="IPR000182">
    <property type="entry name" value="GNAT_dom"/>
</dbReference>
<reference evidence="4 5" key="1">
    <citation type="submission" date="2017-10" db="EMBL/GenBank/DDBJ databases">
        <title>Biodiversity and function of Thalassospira species in the particle-attached aromatic-hydrocarbon-degrading consortia from the surface seawater of the China South Sea.</title>
        <authorList>
            <person name="Dong C."/>
            <person name="Liu R."/>
            <person name="Shao Z."/>
        </authorList>
    </citation>
    <scope>NUCLEOTIDE SEQUENCE [LARGE SCALE GENOMIC DNA]</scope>
    <source>
        <strain evidence="4 5">CSC3H3</strain>
    </source>
</reference>
<gene>
    <name evidence="4" type="ORF">CSC3H3_12215</name>
</gene>
<organism evidence="4 5">
    <name type="scientific">Thalassospira marina</name>
    <dbReference type="NCBI Taxonomy" id="2048283"/>
    <lineage>
        <taxon>Bacteria</taxon>
        <taxon>Pseudomonadati</taxon>
        <taxon>Pseudomonadota</taxon>
        <taxon>Alphaproteobacteria</taxon>
        <taxon>Rhodospirillales</taxon>
        <taxon>Thalassospiraceae</taxon>
        <taxon>Thalassospira</taxon>
    </lineage>
</organism>
<keyword evidence="1" id="KW-0808">Transferase</keyword>
<dbReference type="RefSeq" id="WP_101284985.1">
    <property type="nucleotide sequence ID" value="NZ_CP024199.1"/>
</dbReference>
<feature type="domain" description="N-acetyltransferase" evidence="3">
    <location>
        <begin position="1"/>
        <end position="144"/>
    </location>
</feature>
<dbReference type="NCBIfam" id="NF002959">
    <property type="entry name" value="PRK03624.1"/>
    <property type="match status" value="1"/>
</dbReference>
<dbReference type="InterPro" id="IPR016181">
    <property type="entry name" value="Acyl_CoA_acyltransferase"/>
</dbReference>
<dbReference type="CDD" id="cd04301">
    <property type="entry name" value="NAT_SF"/>
    <property type="match status" value="1"/>
</dbReference>
<dbReference type="PANTHER" id="PTHR43072:SF51">
    <property type="entry name" value="ABC SUPERFAMILY TRANSPORT PROTEIN"/>
    <property type="match status" value="1"/>
</dbReference>
<dbReference type="EMBL" id="CP024199">
    <property type="protein sequence ID" value="AUG53390.1"/>
    <property type="molecule type" value="Genomic_DNA"/>
</dbReference>
<sequence length="161" mass="18221">MTISEINAHPRTALLDDIPAITALWQETNLYRPYNPPAWDISFAISSNNSTLLVWEDVNGTIVGTVMMGHDGHRGWIYYVAVANSHQKTGLGRRLMRQGENWLREHGVWRMQLMVRSENSVVQDFYRHLGYRALDVTVMQKDIDTPPADRGGAFAPPEADA</sequence>
<dbReference type="Proteomes" id="UP000233458">
    <property type="component" value="Chromosome"/>
</dbReference>
<evidence type="ECO:0000313" key="5">
    <source>
        <dbReference type="Proteomes" id="UP000233458"/>
    </source>
</evidence>
<dbReference type="PANTHER" id="PTHR43072">
    <property type="entry name" value="N-ACETYLTRANSFERASE"/>
    <property type="match status" value="1"/>
</dbReference>
<accession>A0ABN5FFU7</accession>
<dbReference type="PROSITE" id="PS51186">
    <property type="entry name" value="GNAT"/>
    <property type="match status" value="1"/>
</dbReference>
<keyword evidence="2" id="KW-0012">Acyltransferase</keyword>
<evidence type="ECO:0000256" key="1">
    <source>
        <dbReference type="ARBA" id="ARBA00022679"/>
    </source>
</evidence>
<protein>
    <submittedName>
        <fullName evidence="4">GNAT family acetyltransferase</fullName>
    </submittedName>
</protein>